<organism evidence="3 4">
    <name type="scientific">Gordonia humi</name>
    <dbReference type="NCBI Taxonomy" id="686429"/>
    <lineage>
        <taxon>Bacteria</taxon>
        <taxon>Bacillati</taxon>
        <taxon>Actinomycetota</taxon>
        <taxon>Actinomycetes</taxon>
        <taxon>Mycobacteriales</taxon>
        <taxon>Gordoniaceae</taxon>
        <taxon>Gordonia</taxon>
    </lineage>
</organism>
<dbReference type="AlphaFoldDB" id="A0A840F8C9"/>
<proteinExistence type="predicted"/>
<dbReference type="Gene3D" id="3.40.190.10">
    <property type="entry name" value="Periplasmic binding protein-like II"/>
    <property type="match status" value="2"/>
</dbReference>
<keyword evidence="1" id="KW-0732">Signal</keyword>
<dbReference type="InterPro" id="IPR007210">
    <property type="entry name" value="ABC_Gly_betaine_transp_sub-bd"/>
</dbReference>
<protein>
    <submittedName>
        <fullName evidence="3">Osmoprotectant transport system substrate-binding protein</fullName>
    </submittedName>
</protein>
<dbReference type="GO" id="GO:0022857">
    <property type="term" value="F:transmembrane transporter activity"/>
    <property type="evidence" value="ECO:0007669"/>
    <property type="project" value="InterPro"/>
</dbReference>
<gene>
    <name evidence="3" type="ORF">BKA16_002329</name>
</gene>
<dbReference type="Pfam" id="PF04069">
    <property type="entry name" value="OpuAC"/>
    <property type="match status" value="1"/>
</dbReference>
<dbReference type="PROSITE" id="PS51257">
    <property type="entry name" value="PROKAR_LIPOPROTEIN"/>
    <property type="match status" value="1"/>
</dbReference>
<dbReference type="RefSeq" id="WP_183370797.1">
    <property type="nucleotide sequence ID" value="NZ_BAABHL010000124.1"/>
</dbReference>
<evidence type="ECO:0000313" key="3">
    <source>
        <dbReference type="EMBL" id="MBB4135777.1"/>
    </source>
</evidence>
<feature type="domain" description="ABC-type glycine betaine transport system substrate-binding" evidence="2">
    <location>
        <begin position="30"/>
        <end position="282"/>
    </location>
</feature>
<dbReference type="GO" id="GO:0043190">
    <property type="term" value="C:ATP-binding cassette (ABC) transporter complex"/>
    <property type="evidence" value="ECO:0007669"/>
    <property type="project" value="InterPro"/>
</dbReference>
<dbReference type="EMBL" id="JACIFP010000001">
    <property type="protein sequence ID" value="MBB4135777.1"/>
    <property type="molecule type" value="Genomic_DNA"/>
</dbReference>
<evidence type="ECO:0000259" key="2">
    <source>
        <dbReference type="Pfam" id="PF04069"/>
    </source>
</evidence>
<feature type="signal peptide" evidence="1">
    <location>
        <begin position="1"/>
        <end position="25"/>
    </location>
</feature>
<reference evidence="3 4" key="1">
    <citation type="submission" date="2020-08" db="EMBL/GenBank/DDBJ databases">
        <title>Sequencing the genomes of 1000 actinobacteria strains.</title>
        <authorList>
            <person name="Klenk H.-P."/>
        </authorList>
    </citation>
    <scope>NUCLEOTIDE SEQUENCE [LARGE SCALE GENOMIC DNA]</scope>
    <source>
        <strain evidence="3 4">DSM 45298</strain>
    </source>
</reference>
<accession>A0A840F8C9</accession>
<feature type="chain" id="PRO_5032896676" evidence="1">
    <location>
        <begin position="26"/>
        <end position="286"/>
    </location>
</feature>
<keyword evidence="4" id="KW-1185">Reference proteome</keyword>
<comment type="caution">
    <text evidence="3">The sequence shown here is derived from an EMBL/GenBank/DDBJ whole genome shotgun (WGS) entry which is preliminary data.</text>
</comment>
<name>A0A840F8C9_9ACTN</name>
<sequence length="286" mass="29456">MGIQRRITTALVAGVLAAVSLTACADDQRPLTVGHGDSPEMTTAAAVYAGALARTGMDVETLPHAESQKELLDGVASGGLGLFPAFTGDLLVQLTPAPTAISAEDVIADVNRSLPQQVAIGDPASVSDRWQVLAGQDLKERSGVETLADCGRFPADLPIVVVQTPSTSVLDAIAGCHHGPVRSVPTVDELVTQVRTGRALGLATALDTASVTDLAGVQALKSDGPPIAQDLVPVFASGRFEKPQLKALSRVAGELTTADLAQLVREVRDGGSPRAVADQWLATHGV</sequence>
<evidence type="ECO:0000313" key="4">
    <source>
        <dbReference type="Proteomes" id="UP000551501"/>
    </source>
</evidence>
<dbReference type="Proteomes" id="UP000551501">
    <property type="component" value="Unassembled WGS sequence"/>
</dbReference>
<dbReference type="SUPFAM" id="SSF53850">
    <property type="entry name" value="Periplasmic binding protein-like II"/>
    <property type="match status" value="1"/>
</dbReference>
<evidence type="ECO:0000256" key="1">
    <source>
        <dbReference type="SAM" id="SignalP"/>
    </source>
</evidence>